<name>A0A0D2BL51_9EURO</name>
<gene>
    <name evidence="2" type="ORF">PV06_10046</name>
</gene>
<dbReference type="STRING" id="215243.A0A0D2BL51"/>
<proteinExistence type="predicted"/>
<keyword evidence="3" id="KW-1185">Reference proteome</keyword>
<feature type="region of interest" description="Disordered" evidence="1">
    <location>
        <begin position="193"/>
        <end position="222"/>
    </location>
</feature>
<evidence type="ECO:0000313" key="3">
    <source>
        <dbReference type="Proteomes" id="UP000053342"/>
    </source>
</evidence>
<feature type="compositionally biased region" description="Basic and acidic residues" evidence="1">
    <location>
        <begin position="195"/>
        <end position="210"/>
    </location>
</feature>
<dbReference type="VEuPathDB" id="FungiDB:PV06_10046"/>
<dbReference type="HOGENOM" id="CLU_1008424_0_0_1"/>
<dbReference type="EMBL" id="KN847342">
    <property type="protein sequence ID" value="KIW38077.1"/>
    <property type="molecule type" value="Genomic_DNA"/>
</dbReference>
<evidence type="ECO:0000256" key="1">
    <source>
        <dbReference type="SAM" id="MobiDB-lite"/>
    </source>
</evidence>
<dbReference type="OrthoDB" id="4141047at2759"/>
<dbReference type="GeneID" id="27362120"/>
<dbReference type="AlphaFoldDB" id="A0A0D2BL51"/>
<organism evidence="2 3">
    <name type="scientific">Exophiala oligosperma</name>
    <dbReference type="NCBI Taxonomy" id="215243"/>
    <lineage>
        <taxon>Eukaryota</taxon>
        <taxon>Fungi</taxon>
        <taxon>Dikarya</taxon>
        <taxon>Ascomycota</taxon>
        <taxon>Pezizomycotina</taxon>
        <taxon>Eurotiomycetes</taxon>
        <taxon>Chaetothyriomycetidae</taxon>
        <taxon>Chaetothyriales</taxon>
        <taxon>Herpotrichiellaceae</taxon>
        <taxon>Exophiala</taxon>
    </lineage>
</organism>
<evidence type="ECO:0000313" key="2">
    <source>
        <dbReference type="EMBL" id="KIW38077.1"/>
    </source>
</evidence>
<dbReference type="Proteomes" id="UP000053342">
    <property type="component" value="Unassembled WGS sequence"/>
</dbReference>
<sequence length="276" mass="31156">MAQRIHLHDQANFDFLQSTWEGANHFAAGRKSSTLSGGTPAAERCATRLSWAIDACFAFTSNHTSSVPDASLIQTTVVSPSLVNKPGVWNSAVRERTEDIYSVQSPAVNHCTHDFCHGVVNLRSRVIRQGSKRVVPAVILYAFRLWVGCCGDRTRSLDLLSRGWCATDLRVRVELDCGGTRVQIEVEMWQSFGGRDSDNRDEAEDAHFSDEPMIDEPFDINHPPVRDLEKVFKGGVEGECAGLWAPNQLRRRQSWIQLWNWHYDPIMSQLRRYGVI</sequence>
<reference evidence="2 3" key="1">
    <citation type="submission" date="2015-01" db="EMBL/GenBank/DDBJ databases">
        <title>The Genome Sequence of Exophiala oligosperma CBS72588.</title>
        <authorList>
            <consortium name="The Broad Institute Genomics Platform"/>
            <person name="Cuomo C."/>
            <person name="de Hoog S."/>
            <person name="Gorbushina A."/>
            <person name="Stielow B."/>
            <person name="Teixiera M."/>
            <person name="Abouelleil A."/>
            <person name="Chapman S.B."/>
            <person name="Priest M."/>
            <person name="Young S.K."/>
            <person name="Wortman J."/>
            <person name="Nusbaum C."/>
            <person name="Birren B."/>
        </authorList>
    </citation>
    <scope>NUCLEOTIDE SEQUENCE [LARGE SCALE GENOMIC DNA]</scope>
    <source>
        <strain evidence="2 3">CBS 72588</strain>
    </source>
</reference>
<protein>
    <submittedName>
        <fullName evidence="2">Uncharacterized protein</fullName>
    </submittedName>
</protein>
<dbReference type="RefSeq" id="XP_016258293.1">
    <property type="nucleotide sequence ID" value="XM_016411539.1"/>
</dbReference>
<accession>A0A0D2BL51</accession>